<evidence type="ECO:0000313" key="3">
    <source>
        <dbReference type="EMBL" id="ORZ40177.1"/>
    </source>
</evidence>
<feature type="compositionally biased region" description="Acidic residues" evidence="1">
    <location>
        <begin position="44"/>
        <end position="63"/>
    </location>
</feature>
<evidence type="ECO:0000313" key="4">
    <source>
        <dbReference type="Proteomes" id="UP000193411"/>
    </source>
</evidence>
<name>A0A1Y2HZZ2_9FUNG</name>
<feature type="region of interest" description="Disordered" evidence="1">
    <location>
        <begin position="18"/>
        <end position="64"/>
    </location>
</feature>
<reference evidence="3 4" key="1">
    <citation type="submission" date="2016-07" db="EMBL/GenBank/DDBJ databases">
        <title>Pervasive Adenine N6-methylation of Active Genes in Fungi.</title>
        <authorList>
            <consortium name="DOE Joint Genome Institute"/>
            <person name="Mondo S.J."/>
            <person name="Dannebaum R.O."/>
            <person name="Kuo R.C."/>
            <person name="Labutti K."/>
            <person name="Haridas S."/>
            <person name="Kuo A."/>
            <person name="Salamov A."/>
            <person name="Ahrendt S.R."/>
            <person name="Lipzen A."/>
            <person name="Sullivan W."/>
            <person name="Andreopoulos W.B."/>
            <person name="Clum A."/>
            <person name="Lindquist E."/>
            <person name="Daum C."/>
            <person name="Ramamoorthy G.K."/>
            <person name="Gryganskyi A."/>
            <person name="Culley D."/>
            <person name="Magnuson J.K."/>
            <person name="James T.Y."/>
            <person name="O'Malley M.A."/>
            <person name="Stajich J.E."/>
            <person name="Spatafora J.W."/>
            <person name="Visel A."/>
            <person name="Grigoriev I.V."/>
        </authorList>
    </citation>
    <scope>NUCLEOTIDE SEQUENCE [LARGE SCALE GENOMIC DNA]</scope>
    <source>
        <strain evidence="3 4">PL171</strain>
    </source>
</reference>
<comment type="caution">
    <text evidence="3">The sequence shown here is derived from an EMBL/GenBank/DDBJ whole genome shotgun (WGS) entry which is preliminary data.</text>
</comment>
<keyword evidence="2" id="KW-1133">Transmembrane helix</keyword>
<organism evidence="3 4">
    <name type="scientific">Catenaria anguillulae PL171</name>
    <dbReference type="NCBI Taxonomy" id="765915"/>
    <lineage>
        <taxon>Eukaryota</taxon>
        <taxon>Fungi</taxon>
        <taxon>Fungi incertae sedis</taxon>
        <taxon>Blastocladiomycota</taxon>
        <taxon>Blastocladiomycetes</taxon>
        <taxon>Blastocladiales</taxon>
        <taxon>Catenariaceae</taxon>
        <taxon>Catenaria</taxon>
    </lineage>
</organism>
<keyword evidence="4" id="KW-1185">Reference proteome</keyword>
<keyword evidence="2" id="KW-0812">Transmembrane</keyword>
<accession>A0A1Y2HZZ2</accession>
<feature type="transmembrane region" description="Helical" evidence="2">
    <location>
        <begin position="80"/>
        <end position="105"/>
    </location>
</feature>
<sequence>MVRKRVRELYANDILVPPSDTEEEVYEWDTDEDEYGLDSGSGDDWSDSESDSASDDSESDDDYTAPVIAKKRRVDGLAQWIDCFESAPLFAFFFVLTLPCLFLIAPFMSNISIASSILYGILNTYALFP</sequence>
<evidence type="ECO:0000256" key="1">
    <source>
        <dbReference type="SAM" id="MobiDB-lite"/>
    </source>
</evidence>
<protein>
    <submittedName>
        <fullName evidence="3">Uncharacterized protein</fullName>
    </submittedName>
</protein>
<dbReference type="Proteomes" id="UP000193411">
    <property type="component" value="Unassembled WGS sequence"/>
</dbReference>
<evidence type="ECO:0000256" key="2">
    <source>
        <dbReference type="SAM" id="Phobius"/>
    </source>
</evidence>
<dbReference type="EMBL" id="MCFL01000003">
    <property type="protein sequence ID" value="ORZ40177.1"/>
    <property type="molecule type" value="Genomic_DNA"/>
</dbReference>
<dbReference type="AlphaFoldDB" id="A0A1Y2HZZ2"/>
<proteinExistence type="predicted"/>
<feature type="compositionally biased region" description="Acidic residues" evidence="1">
    <location>
        <begin position="20"/>
        <end position="36"/>
    </location>
</feature>
<keyword evidence="2" id="KW-0472">Membrane</keyword>
<gene>
    <name evidence="3" type="ORF">BCR44DRAFT_1170082</name>
</gene>